<proteinExistence type="predicted"/>
<gene>
    <name evidence="1" type="ORF">PILCRDRAFT_504850</name>
</gene>
<reference evidence="1 2" key="1">
    <citation type="submission" date="2014-04" db="EMBL/GenBank/DDBJ databases">
        <authorList>
            <consortium name="DOE Joint Genome Institute"/>
            <person name="Kuo A."/>
            <person name="Tarkka M."/>
            <person name="Buscot F."/>
            <person name="Kohler A."/>
            <person name="Nagy L.G."/>
            <person name="Floudas D."/>
            <person name="Copeland A."/>
            <person name="Barry K.W."/>
            <person name="Cichocki N."/>
            <person name="Veneault-Fourrey C."/>
            <person name="LaButti K."/>
            <person name="Lindquist E.A."/>
            <person name="Lipzen A."/>
            <person name="Lundell T."/>
            <person name="Morin E."/>
            <person name="Murat C."/>
            <person name="Sun H."/>
            <person name="Tunlid A."/>
            <person name="Henrissat B."/>
            <person name="Grigoriev I.V."/>
            <person name="Hibbett D.S."/>
            <person name="Martin F."/>
            <person name="Nordberg H.P."/>
            <person name="Cantor M.N."/>
            <person name="Hua S.X."/>
        </authorList>
    </citation>
    <scope>NUCLEOTIDE SEQUENCE [LARGE SCALE GENOMIC DNA]</scope>
    <source>
        <strain evidence="1 2">F 1598</strain>
    </source>
</reference>
<dbReference type="HOGENOM" id="CLU_2590610_0_0_1"/>
<keyword evidence="2" id="KW-1185">Reference proteome</keyword>
<dbReference type="Proteomes" id="UP000054166">
    <property type="component" value="Unassembled WGS sequence"/>
</dbReference>
<dbReference type="EMBL" id="KN833000">
    <property type="protein sequence ID" value="KIM81207.1"/>
    <property type="molecule type" value="Genomic_DNA"/>
</dbReference>
<protein>
    <submittedName>
        <fullName evidence="1">Uncharacterized protein</fullName>
    </submittedName>
</protein>
<evidence type="ECO:0000313" key="1">
    <source>
        <dbReference type="EMBL" id="KIM81207.1"/>
    </source>
</evidence>
<dbReference type="InParanoid" id="A0A0C3BV63"/>
<evidence type="ECO:0000313" key="2">
    <source>
        <dbReference type="Proteomes" id="UP000054166"/>
    </source>
</evidence>
<sequence>MQERTSNARSFSTSLPSLNILTSLSIRKTTPSGLRKALVLWTISVNIRPLLGAYLLPQSNEVLHPHLLRLFRSSYQPSET</sequence>
<reference evidence="2" key="2">
    <citation type="submission" date="2015-01" db="EMBL/GenBank/DDBJ databases">
        <title>Evolutionary Origins and Diversification of the Mycorrhizal Mutualists.</title>
        <authorList>
            <consortium name="DOE Joint Genome Institute"/>
            <consortium name="Mycorrhizal Genomics Consortium"/>
            <person name="Kohler A."/>
            <person name="Kuo A."/>
            <person name="Nagy L.G."/>
            <person name="Floudas D."/>
            <person name="Copeland A."/>
            <person name="Barry K.W."/>
            <person name="Cichocki N."/>
            <person name="Veneault-Fourrey C."/>
            <person name="LaButti K."/>
            <person name="Lindquist E.A."/>
            <person name="Lipzen A."/>
            <person name="Lundell T."/>
            <person name="Morin E."/>
            <person name="Murat C."/>
            <person name="Riley R."/>
            <person name="Ohm R."/>
            <person name="Sun H."/>
            <person name="Tunlid A."/>
            <person name="Henrissat B."/>
            <person name="Grigoriev I.V."/>
            <person name="Hibbett D.S."/>
            <person name="Martin F."/>
        </authorList>
    </citation>
    <scope>NUCLEOTIDE SEQUENCE [LARGE SCALE GENOMIC DNA]</scope>
    <source>
        <strain evidence="2">F 1598</strain>
    </source>
</reference>
<organism evidence="1 2">
    <name type="scientific">Piloderma croceum (strain F 1598)</name>
    <dbReference type="NCBI Taxonomy" id="765440"/>
    <lineage>
        <taxon>Eukaryota</taxon>
        <taxon>Fungi</taxon>
        <taxon>Dikarya</taxon>
        <taxon>Basidiomycota</taxon>
        <taxon>Agaricomycotina</taxon>
        <taxon>Agaricomycetes</taxon>
        <taxon>Agaricomycetidae</taxon>
        <taxon>Atheliales</taxon>
        <taxon>Atheliaceae</taxon>
        <taxon>Piloderma</taxon>
    </lineage>
</organism>
<name>A0A0C3BV63_PILCF</name>
<accession>A0A0C3BV63</accession>
<dbReference type="AlphaFoldDB" id="A0A0C3BV63"/>